<evidence type="ECO:0000313" key="4">
    <source>
        <dbReference type="EMBL" id="SUE35301.1"/>
    </source>
</evidence>
<dbReference type="InterPro" id="IPR011042">
    <property type="entry name" value="6-blade_b-propeller_TolB-like"/>
</dbReference>
<dbReference type="Gene3D" id="3.40.50.1820">
    <property type="entry name" value="alpha/beta hydrolase"/>
    <property type="match status" value="1"/>
</dbReference>
<dbReference type="EMBL" id="UGVE01000002">
    <property type="protein sequence ID" value="SUE35301.1"/>
    <property type="molecule type" value="Genomic_DNA"/>
</dbReference>
<dbReference type="InterPro" id="IPR001375">
    <property type="entry name" value="Peptidase_S9_cat"/>
</dbReference>
<keyword evidence="2" id="KW-0645">Protease</keyword>
<name>A0AAJ5D683_9RALS</name>
<dbReference type="InterPro" id="IPR029058">
    <property type="entry name" value="AB_hydrolase_fold"/>
</dbReference>
<dbReference type="PANTHER" id="PTHR42776:SF27">
    <property type="entry name" value="DIPEPTIDYL PEPTIDASE FAMILY MEMBER 6"/>
    <property type="match status" value="1"/>
</dbReference>
<dbReference type="Gene3D" id="2.120.10.30">
    <property type="entry name" value="TolB, C-terminal domain"/>
    <property type="match status" value="2"/>
</dbReference>
<keyword evidence="1" id="KW-0378">Hydrolase</keyword>
<accession>A0AAJ5D683</accession>
<dbReference type="Proteomes" id="UP000255008">
    <property type="component" value="Unassembled WGS sequence"/>
</dbReference>
<gene>
    <name evidence="4" type="primary">tolB_2</name>
    <name evidence="4" type="ORF">NCTC10894_03314</name>
</gene>
<dbReference type="SUPFAM" id="SSF53474">
    <property type="entry name" value="alpha/beta-Hydrolases"/>
    <property type="match status" value="1"/>
</dbReference>
<organism evidence="4 5">
    <name type="scientific">Ralstonia mannitolilytica</name>
    <dbReference type="NCBI Taxonomy" id="105219"/>
    <lineage>
        <taxon>Bacteria</taxon>
        <taxon>Pseudomonadati</taxon>
        <taxon>Pseudomonadota</taxon>
        <taxon>Betaproteobacteria</taxon>
        <taxon>Burkholderiales</taxon>
        <taxon>Burkholderiaceae</taxon>
        <taxon>Ralstonia</taxon>
    </lineage>
</organism>
<dbReference type="AlphaFoldDB" id="A0AAJ5D683"/>
<proteinExistence type="predicted"/>
<comment type="caution">
    <text evidence="4">The sequence shown here is derived from an EMBL/GenBank/DDBJ whole genome shotgun (WGS) entry which is preliminary data.</text>
</comment>
<feature type="domain" description="Peptidase S9 prolyl oligopeptidase catalytic" evidence="3">
    <location>
        <begin position="439"/>
        <end position="641"/>
    </location>
</feature>
<evidence type="ECO:0000256" key="1">
    <source>
        <dbReference type="ARBA" id="ARBA00022801"/>
    </source>
</evidence>
<dbReference type="PANTHER" id="PTHR42776">
    <property type="entry name" value="SERINE PEPTIDASE S9 FAMILY MEMBER"/>
    <property type="match status" value="1"/>
</dbReference>
<reference evidence="4 5" key="1">
    <citation type="submission" date="2018-06" db="EMBL/GenBank/DDBJ databases">
        <authorList>
            <consortium name="Pathogen Informatics"/>
            <person name="Doyle S."/>
        </authorList>
    </citation>
    <scope>NUCLEOTIDE SEQUENCE [LARGE SCALE GENOMIC DNA]</scope>
    <source>
        <strain evidence="4 5">NCTC10894</strain>
    </source>
</reference>
<evidence type="ECO:0000259" key="3">
    <source>
        <dbReference type="Pfam" id="PF00326"/>
    </source>
</evidence>
<sequence>MTRPFSVDDILHHERITGLAACPAQRAVYCVESIDAHADAYRSSLWIAGNEDEPPWQLTSGTALDSAPQWAPDARTIAFLSDRDGGPPQIYTIRPHGGEARRLTNLPNGVQTFAWAPDGRSLLAIALAHVDPPDTTHGKRCAEGVQVITEVPYKLDGVGFTLDERTHLFTVDAGSGAHRQLTQGRYEVRHATWSADGESLYYTRTREGRMAHRTDIWTLRRDGTDARQLTHEVAIVQDPVPSPDGKRIAFAGSECGGDSQTRLWCLDLGTGSVSGLGSADIEVVSGKSLHWSAASDAVETIAARNGLQEVARIDAASGRTETVLSGLRHISAMSRAGDTLYFVAESIGEPGQLHVWDAGSGEERQLTALNAWWYERCLPEVRYEPFVVKSDAGGEETVWAWVIRSAQPHTPGPLLIDFHGGPASYVLLSFASHPYWNILWSHGWTIVAVNAVGSSSFGRAFSDRLRGRWGELDLPQHLAVADTLHASGVHNGMLAAAGKSYGGYLAAWAACTTDRFRAAIVSAPVADLRSHFGTSDSGPYADPYALDGSPWDAPQTYNRLSPVACAANTVTPMLLLQGMDDERCPRGQAEQLFTALAATDAAPAELVLYPGGGHHFFEDGRPSYRIDAAARTVDWLTQWLALEPPHR</sequence>
<dbReference type="GO" id="GO:0006508">
    <property type="term" value="P:proteolysis"/>
    <property type="evidence" value="ECO:0007669"/>
    <property type="project" value="InterPro"/>
</dbReference>
<dbReference type="RefSeq" id="WP_062738787.1">
    <property type="nucleotide sequence ID" value="NZ_BAAAEC010000011.1"/>
</dbReference>
<dbReference type="SUPFAM" id="SSF82171">
    <property type="entry name" value="DPP6 N-terminal domain-like"/>
    <property type="match status" value="1"/>
</dbReference>
<dbReference type="Pfam" id="PF07676">
    <property type="entry name" value="PD40"/>
    <property type="match status" value="3"/>
</dbReference>
<dbReference type="GO" id="GO:0004252">
    <property type="term" value="F:serine-type endopeptidase activity"/>
    <property type="evidence" value="ECO:0007669"/>
    <property type="project" value="TreeGrafter"/>
</dbReference>
<evidence type="ECO:0000313" key="5">
    <source>
        <dbReference type="Proteomes" id="UP000255008"/>
    </source>
</evidence>
<keyword evidence="2" id="KW-0720">Serine protease</keyword>
<protein>
    <submittedName>
        <fullName evidence="4">Translocation protein TolB</fullName>
    </submittedName>
</protein>
<dbReference type="Pfam" id="PF00326">
    <property type="entry name" value="Peptidase_S9"/>
    <property type="match status" value="1"/>
</dbReference>
<dbReference type="InterPro" id="IPR011659">
    <property type="entry name" value="WD40"/>
</dbReference>
<evidence type="ECO:0000256" key="2">
    <source>
        <dbReference type="ARBA" id="ARBA00022825"/>
    </source>
</evidence>